<dbReference type="AlphaFoldDB" id="A0A6H2A3A7"/>
<evidence type="ECO:0000313" key="4">
    <source>
        <dbReference type="EMBL" id="QJH93949.1"/>
    </source>
</evidence>
<dbReference type="EMBL" id="MT141549">
    <property type="protein sequence ID" value="QJA66128.1"/>
    <property type="molecule type" value="Genomic_DNA"/>
</dbReference>
<evidence type="ECO:0000313" key="1">
    <source>
        <dbReference type="EMBL" id="QJA54057.1"/>
    </source>
</evidence>
<reference evidence="1" key="1">
    <citation type="submission" date="2020-03" db="EMBL/GenBank/DDBJ databases">
        <title>The deep terrestrial virosphere.</title>
        <authorList>
            <person name="Holmfeldt K."/>
            <person name="Nilsson E."/>
            <person name="Simone D."/>
            <person name="Lopez-Fernandez M."/>
            <person name="Wu X."/>
            <person name="de Brujin I."/>
            <person name="Lundin D."/>
            <person name="Andersson A."/>
            <person name="Bertilsson S."/>
            <person name="Dopson M."/>
        </authorList>
    </citation>
    <scope>NUCLEOTIDE SEQUENCE</scope>
    <source>
        <strain evidence="3">MM415A05520</strain>
        <strain evidence="2">MM415B00361</strain>
        <strain evidence="1">TM448A04286</strain>
        <strain evidence="4">TM448B00155</strain>
    </source>
</reference>
<evidence type="ECO:0000313" key="3">
    <source>
        <dbReference type="EMBL" id="QJA68876.1"/>
    </source>
</evidence>
<gene>
    <name evidence="3" type="ORF">MM415A05520_0006</name>
    <name evidence="2" type="ORF">MM415B00361_0048</name>
    <name evidence="1" type="ORF">TM448A04286_0009</name>
    <name evidence="4" type="ORF">TM448B00155_0065</name>
</gene>
<proteinExistence type="predicted"/>
<dbReference type="EMBL" id="MT141657">
    <property type="protein sequence ID" value="QJA68876.1"/>
    <property type="molecule type" value="Genomic_DNA"/>
</dbReference>
<evidence type="ECO:0000313" key="2">
    <source>
        <dbReference type="EMBL" id="QJA66128.1"/>
    </source>
</evidence>
<organism evidence="1">
    <name type="scientific">viral metagenome</name>
    <dbReference type="NCBI Taxonomy" id="1070528"/>
    <lineage>
        <taxon>unclassified sequences</taxon>
        <taxon>metagenomes</taxon>
        <taxon>organismal metagenomes</taxon>
    </lineage>
</organism>
<dbReference type="EMBL" id="MT144473">
    <property type="protein sequence ID" value="QJA54057.1"/>
    <property type="molecule type" value="Genomic_DNA"/>
</dbReference>
<protein>
    <submittedName>
        <fullName evidence="1">Uncharacterized protein</fullName>
    </submittedName>
</protein>
<name>A0A6H2A3A7_9ZZZZ</name>
<dbReference type="EMBL" id="MT144593">
    <property type="protein sequence ID" value="QJH93949.1"/>
    <property type="molecule type" value="Genomic_DNA"/>
</dbReference>
<sequence>MKPARHPKTAAHLAAVLEWAKGNRGPKNTNPYAVPEIKAALEHLSEITTGGSWIAVDTAKLSIPVNTSNGTGRKTCSHAGCPFTTISGFKPGWEACAYHHAVRTWGKEHAARCHPDHPEAKP</sequence>
<accession>A0A6H2A3A7</accession>